<keyword evidence="1" id="KW-0418">Kinase</keyword>
<dbReference type="OrthoDB" id="5372592at2"/>
<name>A0A381DJV8_9BACT</name>
<gene>
    <name evidence="1" type="ORF">NCTC12475_01101</name>
</gene>
<dbReference type="STRING" id="32024.GCA_000788295_01448"/>
<reference evidence="1 2" key="1">
    <citation type="submission" date="2018-06" db="EMBL/GenBank/DDBJ databases">
        <authorList>
            <consortium name="Pathogen Informatics"/>
            <person name="Doyle S."/>
        </authorList>
    </citation>
    <scope>NUCLEOTIDE SEQUENCE [LARGE SCALE GENOMIC DNA]</scope>
    <source>
        <strain evidence="1 2">NCTC12475</strain>
    </source>
</reference>
<dbReference type="GeneID" id="93091521"/>
<organism evidence="1 2">
    <name type="scientific">Campylobacter sputorum subsp. sputorum</name>
    <dbReference type="NCBI Taxonomy" id="32024"/>
    <lineage>
        <taxon>Bacteria</taxon>
        <taxon>Pseudomonadati</taxon>
        <taxon>Campylobacterota</taxon>
        <taxon>Epsilonproteobacteria</taxon>
        <taxon>Campylobacterales</taxon>
        <taxon>Campylobacteraceae</taxon>
        <taxon>Campylobacter</taxon>
    </lineage>
</organism>
<evidence type="ECO:0000313" key="2">
    <source>
        <dbReference type="Proteomes" id="UP000254920"/>
    </source>
</evidence>
<dbReference type="GO" id="GO:0016301">
    <property type="term" value="F:kinase activity"/>
    <property type="evidence" value="ECO:0007669"/>
    <property type="project" value="UniProtKB-KW"/>
</dbReference>
<protein>
    <submittedName>
        <fullName evidence="1">Two-component sensor kinase CzcS</fullName>
        <ecNumber evidence="1">2.7.3.-</ecNumber>
    </submittedName>
</protein>
<evidence type="ECO:0000313" key="1">
    <source>
        <dbReference type="EMBL" id="SUX10890.1"/>
    </source>
</evidence>
<dbReference type="EMBL" id="UFVD01000001">
    <property type="protein sequence ID" value="SUX10890.1"/>
    <property type="molecule type" value="Genomic_DNA"/>
</dbReference>
<proteinExistence type="predicted"/>
<dbReference type="EC" id="2.7.3.-" evidence="1"/>
<sequence length="182" mass="21286">MKYKNIAIKAFYDGNYELAKTCFSMLYETMDSKFILMLINICELAKTNKNEAQTIFDIVLKKMKNKENPDDLNSIIEILESKFENTTLNLMMQNAISYSEFMSLVKNNGNFKNTFENIMFSSKVMISNRDDLLEFLDNLIQNGFIELGLNYLESAAQIFPDDERLHILIKQISQRQENENRI</sequence>
<keyword evidence="2" id="KW-1185">Reference proteome</keyword>
<accession>A0A381DJV8</accession>
<keyword evidence="1" id="KW-0808">Transferase</keyword>
<dbReference type="RefSeq" id="WP_089183238.1">
    <property type="nucleotide sequence ID" value="NZ_CP043427.1"/>
</dbReference>
<dbReference type="AlphaFoldDB" id="A0A381DJV8"/>
<dbReference type="Proteomes" id="UP000254920">
    <property type="component" value="Unassembled WGS sequence"/>
</dbReference>